<evidence type="ECO:0000256" key="3">
    <source>
        <dbReference type="ARBA" id="ARBA00022777"/>
    </source>
</evidence>
<evidence type="ECO:0000256" key="1">
    <source>
        <dbReference type="ARBA" id="ARBA00022679"/>
    </source>
</evidence>
<keyword evidence="7" id="KW-0472">Membrane</keyword>
<evidence type="ECO:0000256" key="7">
    <source>
        <dbReference type="SAM" id="Phobius"/>
    </source>
</evidence>
<dbReference type="PROSITE" id="PS00108">
    <property type="entry name" value="PROTEIN_KINASE_ST"/>
    <property type="match status" value="1"/>
</dbReference>
<sequence>MATLPQCPTCGCEMAFDFPSGLCPDCLFAAGLNGDDESDHDNASSGEAGPLVVKTPPTGGFVPPLPTLLAKHFPQLEILALLGQGGMGAVYTARQKKLDRLVALKIIRPESANDPAFAERFNREARTLARLSHPGIVAVHDFGEVVMSQSDLGDETPRALYYFVMEYVDGANLRQLIAGGDLSPVQSMAIIPQICDALQFAHEAGVVHRDIKPENILLDRGGRVKIADFGLAKLASGSELDFTLTGTHQVMGTPLYMAPEQMEGSNTVDHRADIYSLGVVFYEMLTGHLPMGQFDPPSQQIEVDARLDQVILRALAREPQRRYQHAAEISNDVNIIRGIYSSEALQSLHEVGGVWPGVSTIFEGAVGKVTGGMRPGAIRRFCAAPASPGIVAAILSVFGCLMIFVPWSFDTRITNSHGQYRFGYDNPISIIVTIVYFLLTLVMVVGTTPQKRPWWRPWGIALTGSAALCFVLMYYADVVDRTSVSSSVGYLVALGVSMTLMFVGTWDLRCWLHRPRVAGSRSSLPQMISAAGGSPRAPFPATMSPGSSLRNTGRDWVTLTRQQVETELLPDVCMVCGEPAFDRVNVTFTDCGMSKPFYDNWFMSTARMRIPCSVCPKHRSHWRRLLKTAIGGLIAGVLFCFIIAICLADAYWNDPDVVIGGTLSVSILSAVLWITAIVYVACTRVSAESITDEHIKLQRVSPEFVAAVLQKWPENASASSTG</sequence>
<keyword evidence="2 5" id="KW-0547">Nucleotide-binding</keyword>
<evidence type="ECO:0000256" key="5">
    <source>
        <dbReference type="PROSITE-ProRule" id="PRU10141"/>
    </source>
</evidence>
<dbReference type="SMART" id="SM00220">
    <property type="entry name" value="S_TKc"/>
    <property type="match status" value="1"/>
</dbReference>
<reference evidence="9 10" key="1">
    <citation type="submission" date="2019-02" db="EMBL/GenBank/DDBJ databases">
        <title>Deep-cultivation of Planctomycetes and their phenomic and genomic characterization uncovers novel biology.</title>
        <authorList>
            <person name="Wiegand S."/>
            <person name="Jogler M."/>
            <person name="Boedeker C."/>
            <person name="Pinto D."/>
            <person name="Vollmers J."/>
            <person name="Rivas-Marin E."/>
            <person name="Kohn T."/>
            <person name="Peeters S.H."/>
            <person name="Heuer A."/>
            <person name="Rast P."/>
            <person name="Oberbeckmann S."/>
            <person name="Bunk B."/>
            <person name="Jeske O."/>
            <person name="Meyerdierks A."/>
            <person name="Storesund J.E."/>
            <person name="Kallscheuer N."/>
            <person name="Luecker S."/>
            <person name="Lage O.M."/>
            <person name="Pohl T."/>
            <person name="Merkel B.J."/>
            <person name="Hornburger P."/>
            <person name="Mueller R.-W."/>
            <person name="Bruemmer F."/>
            <person name="Labrenz M."/>
            <person name="Spormann A.M."/>
            <person name="Op den Camp H."/>
            <person name="Overmann J."/>
            <person name="Amann R."/>
            <person name="Jetten M.S.M."/>
            <person name="Mascher T."/>
            <person name="Medema M.H."/>
            <person name="Devos D.P."/>
            <person name="Kaster A.-K."/>
            <person name="Ovreas L."/>
            <person name="Rohde M."/>
            <person name="Galperin M.Y."/>
            <person name="Jogler C."/>
        </authorList>
    </citation>
    <scope>NUCLEOTIDE SEQUENCE [LARGE SCALE GENOMIC DNA]</scope>
    <source>
        <strain evidence="9 10">Mal52</strain>
    </source>
</reference>
<dbReference type="InterPro" id="IPR008271">
    <property type="entry name" value="Ser/Thr_kinase_AS"/>
</dbReference>
<evidence type="ECO:0000313" key="10">
    <source>
        <dbReference type="Proteomes" id="UP000319383"/>
    </source>
</evidence>
<keyword evidence="1 9" id="KW-0808">Transferase</keyword>
<dbReference type="GO" id="GO:0005524">
    <property type="term" value="F:ATP binding"/>
    <property type="evidence" value="ECO:0007669"/>
    <property type="project" value="UniProtKB-UniRule"/>
</dbReference>
<evidence type="ECO:0000313" key="9">
    <source>
        <dbReference type="EMBL" id="QDU43270.1"/>
    </source>
</evidence>
<dbReference type="EMBL" id="CP036276">
    <property type="protein sequence ID" value="QDU43270.1"/>
    <property type="molecule type" value="Genomic_DNA"/>
</dbReference>
<dbReference type="EC" id="2.7.11.1" evidence="9"/>
<dbReference type="PANTHER" id="PTHR43289">
    <property type="entry name" value="MITOGEN-ACTIVATED PROTEIN KINASE KINASE KINASE 20-RELATED"/>
    <property type="match status" value="1"/>
</dbReference>
<dbReference type="CDD" id="cd14014">
    <property type="entry name" value="STKc_PknB_like"/>
    <property type="match status" value="1"/>
</dbReference>
<dbReference type="PROSITE" id="PS00107">
    <property type="entry name" value="PROTEIN_KINASE_ATP"/>
    <property type="match status" value="1"/>
</dbReference>
<evidence type="ECO:0000256" key="6">
    <source>
        <dbReference type="SAM" id="MobiDB-lite"/>
    </source>
</evidence>
<dbReference type="PROSITE" id="PS50011">
    <property type="entry name" value="PROTEIN_KINASE_DOM"/>
    <property type="match status" value="1"/>
</dbReference>
<keyword evidence="3 9" id="KW-0418">Kinase</keyword>
<gene>
    <name evidence="9" type="primary">pknB_6</name>
    <name evidence="9" type="ORF">Mal52_17420</name>
</gene>
<evidence type="ECO:0000259" key="8">
    <source>
        <dbReference type="PROSITE" id="PS50011"/>
    </source>
</evidence>
<dbReference type="Pfam" id="PF00069">
    <property type="entry name" value="Pkinase"/>
    <property type="match status" value="1"/>
</dbReference>
<dbReference type="Gene3D" id="3.30.200.20">
    <property type="entry name" value="Phosphorylase Kinase, domain 1"/>
    <property type="match status" value="1"/>
</dbReference>
<evidence type="ECO:0000256" key="4">
    <source>
        <dbReference type="ARBA" id="ARBA00022840"/>
    </source>
</evidence>
<dbReference type="RefSeq" id="WP_145375400.1">
    <property type="nucleotide sequence ID" value="NZ_CP036276.1"/>
</dbReference>
<feature type="transmembrane region" description="Helical" evidence="7">
    <location>
        <begin position="381"/>
        <end position="407"/>
    </location>
</feature>
<dbReference type="KEGG" id="sdyn:Mal52_17420"/>
<keyword evidence="4 5" id="KW-0067">ATP-binding</keyword>
<keyword evidence="10" id="KW-1185">Reference proteome</keyword>
<keyword evidence="7" id="KW-1133">Transmembrane helix</keyword>
<dbReference type="InterPro" id="IPR000719">
    <property type="entry name" value="Prot_kinase_dom"/>
</dbReference>
<feature type="transmembrane region" description="Helical" evidence="7">
    <location>
        <begin position="658"/>
        <end position="682"/>
    </location>
</feature>
<name>A0A517ZLA1_9PLAN</name>
<dbReference type="AlphaFoldDB" id="A0A517ZLA1"/>
<proteinExistence type="predicted"/>
<feature type="transmembrane region" description="Helical" evidence="7">
    <location>
        <begin position="629"/>
        <end position="652"/>
    </location>
</feature>
<protein>
    <submittedName>
        <fullName evidence="9">Serine/threonine-protein kinase PknB</fullName>
        <ecNumber evidence="9">2.7.11.1</ecNumber>
    </submittedName>
</protein>
<organism evidence="9 10">
    <name type="scientific">Symmachiella dynata</name>
    <dbReference type="NCBI Taxonomy" id="2527995"/>
    <lineage>
        <taxon>Bacteria</taxon>
        <taxon>Pseudomonadati</taxon>
        <taxon>Planctomycetota</taxon>
        <taxon>Planctomycetia</taxon>
        <taxon>Planctomycetales</taxon>
        <taxon>Planctomycetaceae</taxon>
        <taxon>Symmachiella</taxon>
    </lineage>
</organism>
<feature type="transmembrane region" description="Helical" evidence="7">
    <location>
        <begin position="427"/>
        <end position="446"/>
    </location>
</feature>
<dbReference type="InterPro" id="IPR011009">
    <property type="entry name" value="Kinase-like_dom_sf"/>
</dbReference>
<feature type="region of interest" description="Disordered" evidence="6">
    <location>
        <begin position="37"/>
        <end position="57"/>
    </location>
</feature>
<dbReference type="PANTHER" id="PTHR43289:SF6">
    <property type="entry name" value="SERINE_THREONINE-PROTEIN KINASE NEKL-3"/>
    <property type="match status" value="1"/>
</dbReference>
<feature type="transmembrane region" description="Helical" evidence="7">
    <location>
        <begin position="458"/>
        <end position="476"/>
    </location>
</feature>
<dbReference type="InterPro" id="IPR017441">
    <property type="entry name" value="Protein_kinase_ATP_BS"/>
</dbReference>
<keyword evidence="7" id="KW-0812">Transmembrane</keyword>
<evidence type="ECO:0000256" key="2">
    <source>
        <dbReference type="ARBA" id="ARBA00022741"/>
    </source>
</evidence>
<feature type="transmembrane region" description="Helical" evidence="7">
    <location>
        <begin position="488"/>
        <end position="506"/>
    </location>
</feature>
<accession>A0A517ZLA1</accession>
<dbReference type="SUPFAM" id="SSF56112">
    <property type="entry name" value="Protein kinase-like (PK-like)"/>
    <property type="match status" value="1"/>
</dbReference>
<dbReference type="Proteomes" id="UP000319383">
    <property type="component" value="Chromosome"/>
</dbReference>
<feature type="domain" description="Protein kinase" evidence="8">
    <location>
        <begin position="76"/>
        <end position="335"/>
    </location>
</feature>
<dbReference type="Gene3D" id="1.10.510.10">
    <property type="entry name" value="Transferase(Phosphotransferase) domain 1"/>
    <property type="match status" value="1"/>
</dbReference>
<dbReference type="GO" id="GO:0004674">
    <property type="term" value="F:protein serine/threonine kinase activity"/>
    <property type="evidence" value="ECO:0007669"/>
    <property type="project" value="UniProtKB-EC"/>
</dbReference>
<feature type="binding site" evidence="5">
    <location>
        <position position="105"/>
    </location>
    <ligand>
        <name>ATP</name>
        <dbReference type="ChEBI" id="CHEBI:30616"/>
    </ligand>
</feature>